<dbReference type="InterPro" id="IPR000653">
    <property type="entry name" value="DegT/StrS_aminotransferase"/>
</dbReference>
<dbReference type="InterPro" id="IPR015421">
    <property type="entry name" value="PyrdxlP-dep_Trfase_major"/>
</dbReference>
<dbReference type="Gene3D" id="3.40.640.10">
    <property type="entry name" value="Type I PLP-dependent aspartate aminotransferase-like (Major domain)"/>
    <property type="match status" value="1"/>
</dbReference>
<dbReference type="Gene3D" id="3.90.1150.10">
    <property type="entry name" value="Aspartate Aminotransferase, domain 1"/>
    <property type="match status" value="1"/>
</dbReference>
<dbReference type="InterPro" id="IPR029044">
    <property type="entry name" value="Nucleotide-diphossugar_trans"/>
</dbReference>
<dbReference type="Pfam" id="PF00535">
    <property type="entry name" value="Glycos_transf_2"/>
    <property type="match status" value="1"/>
</dbReference>
<organism evidence="5 6">
    <name type="scientific">Streptoalloteichus hindustanus</name>
    <dbReference type="NCBI Taxonomy" id="2017"/>
    <lineage>
        <taxon>Bacteria</taxon>
        <taxon>Bacillati</taxon>
        <taxon>Actinomycetota</taxon>
        <taxon>Actinomycetes</taxon>
        <taxon>Pseudonocardiales</taxon>
        <taxon>Pseudonocardiaceae</taxon>
        <taxon>Streptoalloteichus</taxon>
    </lineage>
</organism>
<dbReference type="GO" id="GO:0030170">
    <property type="term" value="F:pyridoxal phosphate binding"/>
    <property type="evidence" value="ECO:0007669"/>
    <property type="project" value="TreeGrafter"/>
</dbReference>
<evidence type="ECO:0000256" key="3">
    <source>
        <dbReference type="SAM" id="MobiDB-lite"/>
    </source>
</evidence>
<dbReference type="InterPro" id="IPR015422">
    <property type="entry name" value="PyrdxlP-dep_Trfase_small"/>
</dbReference>
<comment type="cofactor">
    <cofactor evidence="1">
        <name>pyridoxal 5'-phosphate</name>
        <dbReference type="ChEBI" id="CHEBI:597326"/>
    </cofactor>
</comment>
<dbReference type="GO" id="GO:0000271">
    <property type="term" value="P:polysaccharide biosynthetic process"/>
    <property type="evidence" value="ECO:0007669"/>
    <property type="project" value="TreeGrafter"/>
</dbReference>
<dbReference type="InterPro" id="IPR001173">
    <property type="entry name" value="Glyco_trans_2-like"/>
</dbReference>
<evidence type="ECO:0000256" key="1">
    <source>
        <dbReference type="ARBA" id="ARBA00001933"/>
    </source>
</evidence>
<protein>
    <submittedName>
        <fullName evidence="5">dTDP-4-amino-4,6-dideoxygalactose transaminase</fullName>
    </submittedName>
</protein>
<reference evidence="5 6" key="1">
    <citation type="submission" date="2016-11" db="EMBL/GenBank/DDBJ databases">
        <authorList>
            <person name="Jaros S."/>
            <person name="Januszkiewicz K."/>
            <person name="Wedrychowicz H."/>
        </authorList>
    </citation>
    <scope>NUCLEOTIDE SEQUENCE [LARGE SCALE GENOMIC DNA]</scope>
    <source>
        <strain evidence="5 6">DSM 44523</strain>
    </source>
</reference>
<dbReference type="PANTHER" id="PTHR30244:SF34">
    <property type="entry name" value="DTDP-4-AMINO-4,6-DIDEOXYGALACTOSE TRANSAMINASE"/>
    <property type="match status" value="1"/>
</dbReference>
<feature type="compositionally biased region" description="Basic and acidic residues" evidence="3">
    <location>
        <begin position="675"/>
        <end position="688"/>
    </location>
</feature>
<dbReference type="GO" id="GO:0008483">
    <property type="term" value="F:transaminase activity"/>
    <property type="evidence" value="ECO:0007669"/>
    <property type="project" value="TreeGrafter"/>
</dbReference>
<keyword evidence="6" id="KW-1185">Reference proteome</keyword>
<dbReference type="AlphaFoldDB" id="A0A1M5IGD2"/>
<dbReference type="InterPro" id="IPR015424">
    <property type="entry name" value="PyrdxlP-dep_Trfase"/>
</dbReference>
<dbReference type="CDD" id="cd00761">
    <property type="entry name" value="Glyco_tranf_GTA_type"/>
    <property type="match status" value="1"/>
</dbReference>
<evidence type="ECO:0000313" key="6">
    <source>
        <dbReference type="Proteomes" id="UP000184501"/>
    </source>
</evidence>
<proteinExistence type="inferred from homology"/>
<dbReference type="Proteomes" id="UP000184501">
    <property type="component" value="Unassembled WGS sequence"/>
</dbReference>
<evidence type="ECO:0000259" key="4">
    <source>
        <dbReference type="Pfam" id="PF00535"/>
    </source>
</evidence>
<accession>A0A1M5IGD2</accession>
<evidence type="ECO:0000256" key="2">
    <source>
        <dbReference type="RuleBase" id="RU004508"/>
    </source>
</evidence>
<feature type="region of interest" description="Disordered" evidence="3">
    <location>
        <begin position="662"/>
        <end position="688"/>
    </location>
</feature>
<dbReference type="SUPFAM" id="SSF53383">
    <property type="entry name" value="PLP-dependent transferases"/>
    <property type="match status" value="1"/>
</dbReference>
<dbReference type="RefSeq" id="WP_159447776.1">
    <property type="nucleotide sequence ID" value="NZ_FQVN01000007.1"/>
</dbReference>
<keyword evidence="2" id="KW-0663">Pyridoxal phosphate</keyword>
<feature type="domain" description="Glycosyltransferase 2-like" evidence="4">
    <location>
        <begin position="493"/>
        <end position="585"/>
    </location>
</feature>
<evidence type="ECO:0000313" key="5">
    <source>
        <dbReference type="EMBL" id="SHG27362.1"/>
    </source>
</evidence>
<dbReference type="SUPFAM" id="SSF53448">
    <property type="entry name" value="Nucleotide-diphospho-sugar transferases"/>
    <property type="match status" value="1"/>
</dbReference>
<dbReference type="EMBL" id="FQVN01000007">
    <property type="protein sequence ID" value="SHG27362.1"/>
    <property type="molecule type" value="Genomic_DNA"/>
</dbReference>
<dbReference type="Gene3D" id="3.90.550.10">
    <property type="entry name" value="Spore Coat Polysaccharide Biosynthesis Protein SpsA, Chain A"/>
    <property type="match status" value="1"/>
</dbReference>
<sequence>MKTPPHGTGRWPRWPDTDHRTLQHLAATLLSGRLAVSGAKSTWPGRGQAAATALATALGRRHAVLTTNGSTAIVVALHALGIGPGDVVLMPATTWVACATAVLRVGARPAFFDATEGSPCGPTSTTDTPSAVLGIHLYAQHCDIAAVREAFPGVPVIEDASHSHFALTASGRRTATLGDLSVLSLQATKLLTCGEGGAVLTDSDEMAARLESLVMDSRRRAAKVAETAPNELEPALLLHGANHAPPELSSALLLDQLARFPAQAETRSRGARAFRAALRGSRWECVCDEAATTSGAFYGLVLRVPEGVGHPASVVEHVHRRTGLVLDTVYPPVPLGPLYRPSTIAQFAPSAAWQHDDFPLSQWWHDRSVVVPHHAFLAPEWQVHDLAEALRELAPSPALRPAVAGRRWGRGDAPPTIEVVVVTNGNRQQYLRRALTSVAQQQVAAMVKVTLVVDGVGGRAAAAASGTALPVQVVEVAATGLPAHPFERVAVLREIAATVVDGDYVAFLDDDNEWEADHLATLLAEATRGFPAVHSWRQLVDGDGKPVLVRRFPWLPPGAGSRERFTEFVRQGVMSPDSPVVRDRVLADGHPSATAMVDMGEWLLERDLLRVVRFHRPRTPEELAERYGEDDVLLEQLIALRVPVGCTRRASLRYRLGGMSCPDYRTASPNAPDAAPERQDARDAAPAT</sequence>
<dbReference type="PANTHER" id="PTHR30244">
    <property type="entry name" value="TRANSAMINASE"/>
    <property type="match status" value="1"/>
</dbReference>
<dbReference type="OrthoDB" id="9787979at2"/>
<dbReference type="Pfam" id="PF01041">
    <property type="entry name" value="DegT_DnrJ_EryC1"/>
    <property type="match status" value="1"/>
</dbReference>
<gene>
    <name evidence="5" type="ORF">SAMN05444320_107273</name>
</gene>
<dbReference type="STRING" id="2017.SAMN05444320_107273"/>
<comment type="similarity">
    <text evidence="2">Belongs to the DegT/DnrJ/EryC1 family.</text>
</comment>
<name>A0A1M5IGD2_STRHI</name>